<dbReference type="EMBL" id="DRLI01000106">
    <property type="protein sequence ID" value="HHM01912.1"/>
    <property type="molecule type" value="Genomic_DNA"/>
</dbReference>
<proteinExistence type="predicted"/>
<dbReference type="AlphaFoldDB" id="A0A7V5VEE2"/>
<protein>
    <submittedName>
        <fullName evidence="1">Uncharacterized protein</fullName>
    </submittedName>
</protein>
<name>A0A7V5VEE2_CALAY</name>
<sequence>MLKNLTLLLAAAFITIVYAVDPGKHSPSLHHSSGGLTLDNGVLRLEIDPAMGMRVYHYANGQAHTLVRAGANPYTLGVNG</sequence>
<reference evidence="1" key="1">
    <citation type="journal article" date="2020" name="mSystems">
        <title>Genome- and Community-Level Interaction Insights into Carbon Utilization and Element Cycling Functions of Hydrothermarchaeota in Hydrothermal Sediment.</title>
        <authorList>
            <person name="Zhou Z."/>
            <person name="Liu Y."/>
            <person name="Xu W."/>
            <person name="Pan J."/>
            <person name="Luo Z.H."/>
            <person name="Li M."/>
        </authorList>
    </citation>
    <scope>NUCLEOTIDE SEQUENCE [LARGE SCALE GENOMIC DNA]</scope>
    <source>
        <strain evidence="1">HyVt-460</strain>
    </source>
</reference>
<dbReference type="Proteomes" id="UP000885771">
    <property type="component" value="Unassembled WGS sequence"/>
</dbReference>
<feature type="non-terminal residue" evidence="1">
    <location>
        <position position="80"/>
    </location>
</feature>
<comment type="caution">
    <text evidence="1">The sequence shown here is derived from an EMBL/GenBank/DDBJ whole genome shotgun (WGS) entry which is preliminary data.</text>
</comment>
<accession>A0A7V5VEE2</accession>
<gene>
    <name evidence="1" type="ORF">ENJ15_02795</name>
</gene>
<organism evidence="1">
    <name type="scientific">Caldithrix abyssi</name>
    <dbReference type="NCBI Taxonomy" id="187145"/>
    <lineage>
        <taxon>Bacteria</taxon>
        <taxon>Pseudomonadati</taxon>
        <taxon>Calditrichota</taxon>
        <taxon>Calditrichia</taxon>
        <taxon>Calditrichales</taxon>
        <taxon>Calditrichaceae</taxon>
        <taxon>Caldithrix</taxon>
    </lineage>
</organism>
<evidence type="ECO:0000313" key="1">
    <source>
        <dbReference type="EMBL" id="HHM01912.1"/>
    </source>
</evidence>